<comment type="caution">
    <text evidence="7">The sequence shown here is derived from an EMBL/GenBank/DDBJ whole genome shotgun (WGS) entry which is preliminary data.</text>
</comment>
<dbReference type="PANTHER" id="PTHR31451">
    <property type="match status" value="1"/>
</dbReference>
<feature type="domain" description="Glycoside hydrolase family 5" evidence="6">
    <location>
        <begin position="26"/>
        <end position="435"/>
    </location>
</feature>
<dbReference type="Proteomes" id="UP000198382">
    <property type="component" value="Unassembled WGS sequence"/>
</dbReference>
<dbReference type="InterPro" id="IPR045053">
    <property type="entry name" value="MAN-like"/>
</dbReference>
<dbReference type="EC" id="3.2.1.78" evidence="2"/>
<dbReference type="Pfam" id="PF26410">
    <property type="entry name" value="GH5_mannosidase"/>
    <property type="match status" value="1"/>
</dbReference>
<name>A0ABX4BJ32_FLAFR</name>
<evidence type="ECO:0000256" key="4">
    <source>
        <dbReference type="ARBA" id="ARBA00023295"/>
    </source>
</evidence>
<dbReference type="RefSeq" id="WP_074659543.1">
    <property type="nucleotide sequence ID" value="NZ_MUGV01000056.1"/>
</dbReference>
<evidence type="ECO:0000313" key="7">
    <source>
        <dbReference type="EMBL" id="OXA75058.1"/>
    </source>
</evidence>
<keyword evidence="3" id="KW-0378">Hydrolase</keyword>
<dbReference type="InterPro" id="IPR017853">
    <property type="entry name" value="GH"/>
</dbReference>
<reference evidence="7 8" key="1">
    <citation type="submission" date="2016-11" db="EMBL/GenBank/DDBJ databases">
        <title>Whole genomes of Flavobacteriaceae.</title>
        <authorList>
            <person name="Stine C."/>
            <person name="Li C."/>
            <person name="Tadesse D."/>
        </authorList>
    </citation>
    <scope>NUCLEOTIDE SEQUENCE [LARGE SCALE GENOMIC DNA]</scope>
    <source>
        <strain evidence="7 8">DSM 15937</strain>
    </source>
</reference>
<keyword evidence="5" id="KW-0732">Signal</keyword>
<dbReference type="Gene3D" id="3.20.20.80">
    <property type="entry name" value="Glycosidases"/>
    <property type="match status" value="1"/>
</dbReference>
<dbReference type="PROSITE" id="PS51257">
    <property type="entry name" value="PROKAR_LIPOPROTEIN"/>
    <property type="match status" value="1"/>
</dbReference>
<comment type="catalytic activity">
    <reaction evidence="1">
        <text>Random hydrolysis of (1-&gt;4)-beta-D-mannosidic linkages in mannans, galactomannans and glucomannans.</text>
        <dbReference type="EC" id="3.2.1.78"/>
    </reaction>
</comment>
<evidence type="ECO:0000256" key="3">
    <source>
        <dbReference type="ARBA" id="ARBA00022801"/>
    </source>
</evidence>
<proteinExistence type="predicted"/>
<evidence type="ECO:0000313" key="8">
    <source>
        <dbReference type="Proteomes" id="UP000198382"/>
    </source>
</evidence>
<evidence type="ECO:0000256" key="5">
    <source>
        <dbReference type="SAM" id="SignalP"/>
    </source>
</evidence>
<dbReference type="PANTHER" id="PTHR31451:SF40">
    <property type="entry name" value="GLYCOSIDE HYDROLASE FAMILY 5 DOMAIN-CONTAINING PROTEIN"/>
    <property type="match status" value="1"/>
</dbReference>
<evidence type="ECO:0000259" key="6">
    <source>
        <dbReference type="Pfam" id="PF26410"/>
    </source>
</evidence>
<evidence type="ECO:0000256" key="2">
    <source>
        <dbReference type="ARBA" id="ARBA00012706"/>
    </source>
</evidence>
<feature type="signal peptide" evidence="5">
    <location>
        <begin position="1"/>
        <end position="23"/>
    </location>
</feature>
<dbReference type="InterPro" id="IPR001547">
    <property type="entry name" value="Glyco_hydro_5"/>
</dbReference>
<accession>A0ABX4BJ32</accession>
<evidence type="ECO:0000256" key="1">
    <source>
        <dbReference type="ARBA" id="ARBA00001678"/>
    </source>
</evidence>
<dbReference type="SUPFAM" id="SSF51445">
    <property type="entry name" value="(Trans)glycosidases"/>
    <property type="match status" value="1"/>
</dbReference>
<feature type="chain" id="PRO_5046207896" description="mannan endo-1,4-beta-mannosidase" evidence="5">
    <location>
        <begin position="24"/>
        <end position="436"/>
    </location>
</feature>
<keyword evidence="4" id="KW-0326">Glycosidase</keyword>
<sequence length="436" mass="50081">MKTKFLKTTLIATLCFLFMACNAQKNYIKVDGTHFTLNNKTLHFVGTNFWYGAYLGADAEYGNRARLLRELDQLQKNGITNLRVVAASEESDYGLPLSPPFQYKNGTYNETLLKGLDFLLVEMGKRNLHAVMVLNNNWDWSGGMGQYVSWINNTPVIDPSVNKNQTWNDYLKSAGKFYELQQAQDIYRKYIKMIVNRTNTFSNKAYNNDPTIMSWELANEPRPSVDGDKDEKMKIFTKWVDETAGYIKLMAPKQLVTTGSEGSQGTLNSLEFTYQAHNTKNIDYVTFHMWPKNWAWYKAESPDMENAKKKTAAYFDEHLALAKKLNKPIVMEEFGFVRDGEKFSPDSPTTARDEYYIFVLELLKHSVETDGSLGGLNFWGWGGEGRAQQKDYRWKKGDMSFTADPYSEAQGLNSIYNTDKSTLKIISKYSKEIDKR</sequence>
<dbReference type="EMBL" id="MUGV01000056">
    <property type="protein sequence ID" value="OXA75058.1"/>
    <property type="molecule type" value="Genomic_DNA"/>
</dbReference>
<protein>
    <recommendedName>
        <fullName evidence="2">mannan endo-1,4-beta-mannosidase</fullName>
        <ecNumber evidence="2">3.2.1.78</ecNumber>
    </recommendedName>
</protein>
<keyword evidence="8" id="KW-1185">Reference proteome</keyword>
<organism evidence="7 8">
    <name type="scientific">Flavobacterium frigidimaris</name>
    <dbReference type="NCBI Taxonomy" id="262320"/>
    <lineage>
        <taxon>Bacteria</taxon>
        <taxon>Pseudomonadati</taxon>
        <taxon>Bacteroidota</taxon>
        <taxon>Flavobacteriia</taxon>
        <taxon>Flavobacteriales</taxon>
        <taxon>Flavobacteriaceae</taxon>
        <taxon>Flavobacterium</taxon>
    </lineage>
</organism>
<gene>
    <name evidence="7" type="ORF">B0A65_22740</name>
</gene>